<comment type="subcellular location">
    <subcellularLocation>
        <location evidence="1">Membrane</location>
        <topology evidence="1">Multi-pass membrane protein</topology>
    </subcellularLocation>
</comment>
<evidence type="ECO:0000256" key="1">
    <source>
        <dbReference type="ARBA" id="ARBA00004141"/>
    </source>
</evidence>
<dbReference type="InterPro" id="IPR036249">
    <property type="entry name" value="Thioredoxin-like_sf"/>
</dbReference>
<keyword evidence="2 6" id="KW-0812">Transmembrane</keyword>
<comment type="caution">
    <text evidence="10">The sequence shown here is derived from an EMBL/GenBank/DDBJ whole genome shotgun (WGS) entry which is preliminary data.</text>
</comment>
<keyword evidence="5 6" id="KW-0472">Membrane</keyword>
<dbReference type="SUPFAM" id="SSF52833">
    <property type="entry name" value="Thioredoxin-like"/>
    <property type="match status" value="1"/>
</dbReference>
<dbReference type="Pfam" id="PF13899">
    <property type="entry name" value="Thioredoxin_7"/>
    <property type="match status" value="1"/>
</dbReference>
<dbReference type="Gene3D" id="3.40.30.10">
    <property type="entry name" value="Glutaredoxin"/>
    <property type="match status" value="1"/>
</dbReference>
<evidence type="ECO:0000256" key="2">
    <source>
        <dbReference type="ARBA" id="ARBA00022692"/>
    </source>
</evidence>
<dbReference type="InterPro" id="IPR035671">
    <property type="entry name" value="DsbD_gamma"/>
</dbReference>
<dbReference type="PANTHER" id="PTHR32234:SF3">
    <property type="entry name" value="SUPPRESSION OF COPPER SENSITIVITY PROTEIN"/>
    <property type="match status" value="1"/>
</dbReference>
<protein>
    <submittedName>
        <fullName evidence="10">Protein-disulfide reductase DsbD family protein</fullName>
    </submittedName>
</protein>
<feature type="transmembrane region" description="Helical" evidence="6">
    <location>
        <begin position="417"/>
        <end position="444"/>
    </location>
</feature>
<dbReference type="CDD" id="cd02953">
    <property type="entry name" value="DsbDgamma"/>
    <property type="match status" value="1"/>
</dbReference>
<dbReference type="Pfam" id="PF11412">
    <property type="entry name" value="DsbD_N"/>
    <property type="match status" value="1"/>
</dbReference>
<evidence type="ECO:0000259" key="8">
    <source>
        <dbReference type="Pfam" id="PF02683"/>
    </source>
</evidence>
<dbReference type="InterPro" id="IPR003834">
    <property type="entry name" value="Cyt_c_assmbl_TM_dom"/>
</dbReference>
<feature type="chain" id="PRO_5046322875" evidence="7">
    <location>
        <begin position="24"/>
        <end position="682"/>
    </location>
</feature>
<evidence type="ECO:0000256" key="6">
    <source>
        <dbReference type="SAM" id="Phobius"/>
    </source>
</evidence>
<feature type="transmembrane region" description="Helical" evidence="6">
    <location>
        <begin position="548"/>
        <end position="565"/>
    </location>
</feature>
<evidence type="ECO:0000256" key="5">
    <source>
        <dbReference type="ARBA" id="ARBA00023136"/>
    </source>
</evidence>
<feature type="transmembrane region" description="Helical" evidence="6">
    <location>
        <begin position="332"/>
        <end position="354"/>
    </location>
</feature>
<accession>A0ABW5D818</accession>
<organism evidence="10 11">
    <name type="scientific">Luteolibacter algae</name>
    <dbReference type="NCBI Taxonomy" id="454151"/>
    <lineage>
        <taxon>Bacteria</taxon>
        <taxon>Pseudomonadati</taxon>
        <taxon>Verrucomicrobiota</taxon>
        <taxon>Verrucomicrobiia</taxon>
        <taxon>Verrucomicrobiales</taxon>
        <taxon>Verrucomicrobiaceae</taxon>
        <taxon>Luteolibacter</taxon>
    </lineage>
</organism>
<feature type="domain" description="Cytochrome C biogenesis protein transmembrane" evidence="8">
    <location>
        <begin position="288"/>
        <end position="504"/>
    </location>
</feature>
<keyword evidence="4 6" id="KW-1133">Transmembrane helix</keyword>
<reference evidence="11" key="1">
    <citation type="journal article" date="2019" name="Int. J. Syst. Evol. Microbiol.">
        <title>The Global Catalogue of Microorganisms (GCM) 10K type strain sequencing project: providing services to taxonomists for standard genome sequencing and annotation.</title>
        <authorList>
            <consortium name="The Broad Institute Genomics Platform"/>
            <consortium name="The Broad Institute Genome Sequencing Center for Infectious Disease"/>
            <person name="Wu L."/>
            <person name="Ma J."/>
        </authorList>
    </citation>
    <scope>NUCLEOTIDE SEQUENCE [LARGE SCALE GENOMIC DNA]</scope>
    <source>
        <strain evidence="11">CGMCC 4.7106</strain>
    </source>
</reference>
<dbReference type="EMBL" id="JBHUIT010000017">
    <property type="protein sequence ID" value="MFD2256924.1"/>
    <property type="molecule type" value="Genomic_DNA"/>
</dbReference>
<feature type="signal peptide" evidence="7">
    <location>
        <begin position="1"/>
        <end position="23"/>
    </location>
</feature>
<name>A0ABW5D818_9BACT</name>
<evidence type="ECO:0000259" key="9">
    <source>
        <dbReference type="Pfam" id="PF11412"/>
    </source>
</evidence>
<feature type="domain" description="Thiol:disulfide interchange protein DsbD N-terminal" evidence="9">
    <location>
        <begin position="24"/>
        <end position="143"/>
    </location>
</feature>
<evidence type="ECO:0000256" key="7">
    <source>
        <dbReference type="SAM" id="SignalP"/>
    </source>
</evidence>
<keyword evidence="7" id="KW-0732">Signal</keyword>
<keyword evidence="11" id="KW-1185">Reference proteome</keyword>
<feature type="transmembrane region" description="Helical" evidence="6">
    <location>
        <begin position="285"/>
        <end position="311"/>
    </location>
</feature>
<evidence type="ECO:0000313" key="10">
    <source>
        <dbReference type="EMBL" id="MFD2256924.1"/>
    </source>
</evidence>
<evidence type="ECO:0000313" key="11">
    <source>
        <dbReference type="Proteomes" id="UP001597375"/>
    </source>
</evidence>
<feature type="transmembrane region" description="Helical" evidence="6">
    <location>
        <begin position="492"/>
        <end position="510"/>
    </location>
</feature>
<sequence>MRFLLIFLAFCSFALGQKVSSVATLLSENAAIAPNESFTLALKLEHPEEWHSYYQNSGGVELPPTITWKLPEGATAGPIQWPTPEAKEGFSGKSFIYSGSPVFLIDITPPPSLRPGDDFTLTASATWQICKTSCINESAEFTITLPVSEKPEADPAQTEFFQTARRAIPADPAPSIQYAAKTSGKTKDAIELRFTKLDPEPTEFIPNEPYIKALSDGGEVSTSGEFTIITLLRKKIDFLDNPIPQGETVSGILFADKALAIPETTINADAQPAPNAPVAISIGKLLPILGGMFLGGLILNLMPCVFPVIGLKIMGFVQQAGENRRSIALHGLTFALGVMASFAVISGILFAVRAAALRDGGESIGWGYQLQNPWVVLVLTLLMFVLGLNMFGLFEVGTAATSVGGNLQSKSGHSGSFFSGVLATVVATPCSAPFLGAAIGAAIALPAIQFFSAFGAMALGLATPYLVLSFFPSLVEMLPRPGAWMESFKQGMSFLLFATAGYLLWVYSGLIGQEYLLSPLLGLSLIAAAAWTYGRWNLPHKSKRTRGIALAITAVFSIAGILLALPPKPNKLWQPWSEARAQELLSEGTPVYIDFTAQWCLTCQVNKKVAYTEEVLKLAKQKKIVFLKGDKTRPDPAIEAKLQELGRSAIPVNVLLRPGEEPIVTPEVLTPQILKELFNQVP</sequence>
<feature type="transmembrane region" description="Helical" evidence="6">
    <location>
        <begin position="516"/>
        <end position="536"/>
    </location>
</feature>
<dbReference type="InterPro" id="IPR028250">
    <property type="entry name" value="DsbDN"/>
</dbReference>
<dbReference type="RefSeq" id="WP_386820212.1">
    <property type="nucleotide sequence ID" value="NZ_JBHUIT010000017.1"/>
</dbReference>
<evidence type="ECO:0000256" key="4">
    <source>
        <dbReference type="ARBA" id="ARBA00022989"/>
    </source>
</evidence>
<keyword evidence="3" id="KW-0201">Cytochrome c-type biogenesis</keyword>
<feature type="transmembrane region" description="Helical" evidence="6">
    <location>
        <begin position="374"/>
        <end position="396"/>
    </location>
</feature>
<evidence type="ECO:0000256" key="3">
    <source>
        <dbReference type="ARBA" id="ARBA00022748"/>
    </source>
</evidence>
<feature type="transmembrane region" description="Helical" evidence="6">
    <location>
        <begin position="450"/>
        <end position="471"/>
    </location>
</feature>
<dbReference type="PANTHER" id="PTHR32234">
    <property type="entry name" value="THIOL:DISULFIDE INTERCHANGE PROTEIN DSBD"/>
    <property type="match status" value="1"/>
</dbReference>
<gene>
    <name evidence="10" type="ORF">ACFSSA_09570</name>
</gene>
<dbReference type="Pfam" id="PF02683">
    <property type="entry name" value="DsbD_TM"/>
    <property type="match status" value="1"/>
</dbReference>
<dbReference type="Proteomes" id="UP001597375">
    <property type="component" value="Unassembled WGS sequence"/>
</dbReference>
<proteinExistence type="predicted"/>